<name>A0ABR6XIX3_9BURK</name>
<feature type="repeat" description="TPR" evidence="3">
    <location>
        <begin position="229"/>
        <end position="262"/>
    </location>
</feature>
<evidence type="ECO:0000256" key="2">
    <source>
        <dbReference type="ARBA" id="ARBA00022803"/>
    </source>
</evidence>
<dbReference type="EMBL" id="JACOFT010000006">
    <property type="protein sequence ID" value="MBC3812826.1"/>
    <property type="molecule type" value="Genomic_DNA"/>
</dbReference>
<gene>
    <name evidence="5" type="ORF">H8K26_15385</name>
</gene>
<feature type="signal peptide" evidence="4">
    <location>
        <begin position="1"/>
        <end position="17"/>
    </location>
</feature>
<evidence type="ECO:0000256" key="3">
    <source>
        <dbReference type="PROSITE-ProRule" id="PRU00339"/>
    </source>
</evidence>
<dbReference type="InterPro" id="IPR051685">
    <property type="entry name" value="Ycf3/AcsC/BcsC/TPR_MFPF"/>
</dbReference>
<keyword evidence="4" id="KW-0732">Signal</keyword>
<keyword evidence="2 3" id="KW-0802">TPR repeat</keyword>
<feature type="repeat" description="TPR" evidence="3">
    <location>
        <begin position="297"/>
        <end position="330"/>
    </location>
</feature>
<dbReference type="SUPFAM" id="SSF48452">
    <property type="entry name" value="TPR-like"/>
    <property type="match status" value="1"/>
</dbReference>
<proteinExistence type="predicted"/>
<evidence type="ECO:0000256" key="4">
    <source>
        <dbReference type="SAM" id="SignalP"/>
    </source>
</evidence>
<dbReference type="PROSITE" id="PS51257">
    <property type="entry name" value="PROKAR_LIPOPROTEIN"/>
    <property type="match status" value="1"/>
</dbReference>
<dbReference type="InterPro" id="IPR011990">
    <property type="entry name" value="TPR-like_helical_dom_sf"/>
</dbReference>
<keyword evidence="6" id="KW-1185">Reference proteome</keyword>
<comment type="caution">
    <text evidence="5">The sequence shown here is derived from an EMBL/GenBank/DDBJ whole genome shotgun (WGS) entry which is preliminary data.</text>
</comment>
<dbReference type="Gene3D" id="1.25.40.10">
    <property type="entry name" value="Tetratricopeptide repeat domain"/>
    <property type="match status" value="2"/>
</dbReference>
<keyword evidence="1" id="KW-0677">Repeat</keyword>
<accession>A0ABR6XIX3</accession>
<protein>
    <submittedName>
        <fullName evidence="5">Tetratricopeptide repeat protein</fullName>
    </submittedName>
</protein>
<dbReference type="PANTHER" id="PTHR44943">
    <property type="entry name" value="CELLULOSE SYNTHASE OPERON PROTEIN C"/>
    <property type="match status" value="1"/>
</dbReference>
<dbReference type="Proteomes" id="UP000637632">
    <property type="component" value="Unassembled WGS sequence"/>
</dbReference>
<dbReference type="PROSITE" id="PS50005">
    <property type="entry name" value="TPR"/>
    <property type="match status" value="2"/>
</dbReference>
<evidence type="ECO:0000313" key="5">
    <source>
        <dbReference type="EMBL" id="MBC3812826.1"/>
    </source>
</evidence>
<evidence type="ECO:0000256" key="1">
    <source>
        <dbReference type="ARBA" id="ARBA00022737"/>
    </source>
</evidence>
<evidence type="ECO:0000313" key="6">
    <source>
        <dbReference type="Proteomes" id="UP000637632"/>
    </source>
</evidence>
<dbReference type="RefSeq" id="WP_190480744.1">
    <property type="nucleotide sequence ID" value="NZ_JACOFT010000006.1"/>
</dbReference>
<dbReference type="SMART" id="SM00028">
    <property type="entry name" value="TPR"/>
    <property type="match status" value="4"/>
</dbReference>
<dbReference type="PANTHER" id="PTHR44943:SF4">
    <property type="entry name" value="TPR REPEAT-CONTAINING PROTEIN MJ0798"/>
    <property type="match status" value="1"/>
</dbReference>
<reference evidence="5 6" key="1">
    <citation type="submission" date="2020-08" db="EMBL/GenBank/DDBJ databases">
        <title>Novel species isolated from subtropical streams in China.</title>
        <authorList>
            <person name="Lu H."/>
        </authorList>
    </citation>
    <scope>NUCLEOTIDE SEQUENCE [LARGE SCALE GENOMIC DNA]</scope>
    <source>
        <strain evidence="5 6">CCTCC AB 2015119</strain>
    </source>
</reference>
<dbReference type="Pfam" id="PF13432">
    <property type="entry name" value="TPR_16"/>
    <property type="match status" value="1"/>
</dbReference>
<dbReference type="InterPro" id="IPR019734">
    <property type="entry name" value="TPR_rpt"/>
</dbReference>
<feature type="chain" id="PRO_5046775254" evidence="4">
    <location>
        <begin position="18"/>
        <end position="382"/>
    </location>
</feature>
<sequence>MKTWIILLFASLLSACASQPNQKLSNLQLHDQGFGPAPTSINAEDVMAVSKEMHTYIKNEITTQLRGKSPQKALFEALSTKGQIKLEYDAEMTRNAAQAFNARSGNCLSLVLMTAALAKELGMNVQFQNVMMNESWSRNNDIYFAVGHVNIVLGNKSVFRNSAQEYSQSMVIDFLPPKDLRGQRAELIAEATVIAMYFNNRAAESLAQHQVNDAYWFARAALMSDPDFIAAYNTLGVVYHQHGDLALSENVFKQILSKEKENTMALSNLIEVLRKVDRQSEAQVYADRLANLQPNAPFHYFNRGMAAMDRGEYAEAKALFKREIKRDPNYDEFHLWLALAHLKLGETKDAIEELTLAQANSTTRKARNLYAGKLERIKATYH</sequence>
<organism evidence="5 6">
    <name type="scientific">Undibacterium aquatile</name>
    <dbReference type="NCBI Taxonomy" id="1537398"/>
    <lineage>
        <taxon>Bacteria</taxon>
        <taxon>Pseudomonadati</taxon>
        <taxon>Pseudomonadota</taxon>
        <taxon>Betaproteobacteria</taxon>
        <taxon>Burkholderiales</taxon>
        <taxon>Oxalobacteraceae</taxon>
        <taxon>Undibacterium</taxon>
    </lineage>
</organism>